<comment type="caution">
    <text evidence="2">The sequence shown here is derived from an EMBL/GenBank/DDBJ whole genome shotgun (WGS) entry which is preliminary data.</text>
</comment>
<feature type="domain" description="LysR substrate-binding" evidence="1">
    <location>
        <begin position="10"/>
        <end position="123"/>
    </location>
</feature>
<organism evidence="2 3">
    <name type="scientific">Solimonas marina</name>
    <dbReference type="NCBI Taxonomy" id="2714601"/>
    <lineage>
        <taxon>Bacteria</taxon>
        <taxon>Pseudomonadati</taxon>
        <taxon>Pseudomonadota</taxon>
        <taxon>Gammaproteobacteria</taxon>
        <taxon>Nevskiales</taxon>
        <taxon>Nevskiaceae</taxon>
        <taxon>Solimonas</taxon>
    </lineage>
</organism>
<keyword evidence="3" id="KW-1185">Reference proteome</keyword>
<gene>
    <name evidence="2" type="ORF">G7Y82_16150</name>
</gene>
<accession>A0A969WAK5</accession>
<dbReference type="SUPFAM" id="SSF53850">
    <property type="entry name" value="Periplasmic binding protein-like II"/>
    <property type="match status" value="1"/>
</dbReference>
<evidence type="ECO:0000259" key="1">
    <source>
        <dbReference type="Pfam" id="PF03466"/>
    </source>
</evidence>
<dbReference type="Gene3D" id="3.40.190.10">
    <property type="entry name" value="Periplasmic binding protein-like II"/>
    <property type="match status" value="2"/>
</dbReference>
<evidence type="ECO:0000313" key="2">
    <source>
        <dbReference type="EMBL" id="NKF23846.1"/>
    </source>
</evidence>
<evidence type="ECO:0000313" key="3">
    <source>
        <dbReference type="Proteomes" id="UP000653472"/>
    </source>
</evidence>
<dbReference type="RefSeq" id="WP_168149173.1">
    <property type="nucleotide sequence ID" value="NZ_JAAVXB010000010.1"/>
</dbReference>
<dbReference type="Proteomes" id="UP000653472">
    <property type="component" value="Unassembled WGS sequence"/>
</dbReference>
<dbReference type="EMBL" id="JAAVXB010000010">
    <property type="protein sequence ID" value="NKF23846.1"/>
    <property type="molecule type" value="Genomic_DNA"/>
</dbReference>
<proteinExistence type="predicted"/>
<sequence length="124" mass="13935">MRNAIANRFQALLDPRQYAARPTVGLMRGGADPHWTLVTGNGERLRVTHRPGLLYTDLRVLFEAALGGIDIALLPLRIVWPALEQGTLIRRIALDDRRSGIHMPHAQRRETRPSVRALIEFLAA</sequence>
<name>A0A969WAK5_9GAMM</name>
<dbReference type="AlphaFoldDB" id="A0A969WAK5"/>
<dbReference type="Pfam" id="PF03466">
    <property type="entry name" value="LysR_substrate"/>
    <property type="match status" value="1"/>
</dbReference>
<dbReference type="InterPro" id="IPR005119">
    <property type="entry name" value="LysR_subst-bd"/>
</dbReference>
<reference evidence="2" key="1">
    <citation type="submission" date="2020-03" db="EMBL/GenBank/DDBJ databases">
        <title>Solimonas marina sp. nov., isolated from deep seawater of the Pacific Ocean.</title>
        <authorList>
            <person name="Liu X."/>
            <person name="Lai Q."/>
            <person name="Sun F."/>
            <person name="Gai Y."/>
            <person name="Li G."/>
            <person name="Shao Z."/>
        </authorList>
    </citation>
    <scope>NUCLEOTIDE SEQUENCE</scope>
    <source>
        <strain evidence="2">C16B3</strain>
    </source>
</reference>
<protein>
    <recommendedName>
        <fullName evidence="1">LysR substrate-binding domain-containing protein</fullName>
    </recommendedName>
</protein>